<protein>
    <submittedName>
        <fullName evidence="2">Streptophobe family protein</fullName>
    </submittedName>
</protein>
<evidence type="ECO:0000313" key="2">
    <source>
        <dbReference type="EMBL" id="WTU43888.1"/>
    </source>
</evidence>
<keyword evidence="1" id="KW-0472">Membrane</keyword>
<dbReference type="InterPro" id="IPR047724">
    <property type="entry name" value="Streptophobe"/>
</dbReference>
<organism evidence="2">
    <name type="scientific">Streptomyces sp. NBC_00060</name>
    <dbReference type="NCBI Taxonomy" id="2975636"/>
    <lineage>
        <taxon>Bacteria</taxon>
        <taxon>Bacillati</taxon>
        <taxon>Actinomycetota</taxon>
        <taxon>Actinomycetes</taxon>
        <taxon>Kitasatosporales</taxon>
        <taxon>Streptomycetaceae</taxon>
        <taxon>Streptomyces</taxon>
    </lineage>
</organism>
<keyword evidence="1" id="KW-0812">Transmembrane</keyword>
<feature type="transmembrane region" description="Helical" evidence="1">
    <location>
        <begin position="216"/>
        <end position="241"/>
    </location>
</feature>
<accession>A0AAU2HAB5</accession>
<feature type="transmembrane region" description="Helical" evidence="1">
    <location>
        <begin position="54"/>
        <end position="73"/>
    </location>
</feature>
<keyword evidence="1" id="KW-1133">Transmembrane helix</keyword>
<evidence type="ECO:0000256" key="1">
    <source>
        <dbReference type="SAM" id="Phobius"/>
    </source>
</evidence>
<reference evidence="2" key="1">
    <citation type="submission" date="2022-10" db="EMBL/GenBank/DDBJ databases">
        <title>The complete genomes of actinobacterial strains from the NBC collection.</title>
        <authorList>
            <person name="Joergensen T.S."/>
            <person name="Alvarez Arevalo M."/>
            <person name="Sterndorff E.B."/>
            <person name="Faurdal D."/>
            <person name="Vuksanovic O."/>
            <person name="Mourched A.-S."/>
            <person name="Charusanti P."/>
            <person name="Shaw S."/>
            <person name="Blin K."/>
            <person name="Weber T."/>
        </authorList>
    </citation>
    <scope>NUCLEOTIDE SEQUENCE</scope>
    <source>
        <strain evidence="2">NBC_00060</strain>
    </source>
</reference>
<feature type="transmembrane region" description="Helical" evidence="1">
    <location>
        <begin position="312"/>
        <end position="332"/>
    </location>
</feature>
<feature type="transmembrane region" description="Helical" evidence="1">
    <location>
        <begin position="392"/>
        <end position="414"/>
    </location>
</feature>
<dbReference type="EMBL" id="CP108253">
    <property type="protein sequence ID" value="WTU43888.1"/>
    <property type="molecule type" value="Genomic_DNA"/>
</dbReference>
<dbReference type="NCBIfam" id="NF038391">
    <property type="entry name" value="streptophobe"/>
    <property type="match status" value="1"/>
</dbReference>
<name>A0AAU2HAB5_9ACTN</name>
<feature type="transmembrane region" description="Helical" evidence="1">
    <location>
        <begin position="21"/>
        <end position="48"/>
    </location>
</feature>
<feature type="transmembrane region" description="Helical" evidence="1">
    <location>
        <begin position="85"/>
        <end position="109"/>
    </location>
</feature>
<gene>
    <name evidence="2" type="ORF">OHV25_32070</name>
</gene>
<feature type="transmembrane region" description="Helical" evidence="1">
    <location>
        <begin position="177"/>
        <end position="196"/>
    </location>
</feature>
<feature type="transmembrane region" description="Helical" evidence="1">
    <location>
        <begin position="248"/>
        <end position="272"/>
    </location>
</feature>
<sequence length="440" mass="45651">MSQDKPPDSPAGPRRARHGWVEALVAVLTGLIAMAVVAALGLLAAGAADLPDNAFPQVVAAVVVMAVGGSVDIKGDAGVIGETNADLAVLPLSVTLVGALLVAVGFLRPLRHRAVASARELAAWAARVAVLWLLALLGLSFLARKQFAIGLGNGAIGDVGDLLGASPKVGFETDVPLTLLFGLLWLAGLLFLALVVSRKAPLPARLLRFQESVRPAAFAMVVLLLAYVALGIVVGLVVAVVKGHTAETFAVILLGLPNLVWLAFTLGLGASWEGRVDGPFGLPMPHVLDQVLRTPDLSTLNLSTLADYDGRVWWLLVVAAVLVPAAAFVMAARSPARVRAWQHALHMALALALTVLAVSLLARISAHYGLSLLGIGDIGGGLSGQVSLKPRLWTGLGFAVLWGLVAGFLGSLLARRVRRRGEVEPEGDRAPAESPEGPSG</sequence>
<feature type="transmembrane region" description="Helical" evidence="1">
    <location>
        <begin position="344"/>
        <end position="364"/>
    </location>
</feature>
<feature type="transmembrane region" description="Helical" evidence="1">
    <location>
        <begin position="121"/>
        <end position="143"/>
    </location>
</feature>
<proteinExistence type="predicted"/>
<dbReference type="AlphaFoldDB" id="A0AAU2HAB5"/>